<organism evidence="1 2">
    <name type="scientific">Limnospira indica PCC 8005</name>
    <dbReference type="NCBI Taxonomy" id="376219"/>
    <lineage>
        <taxon>Bacteria</taxon>
        <taxon>Bacillati</taxon>
        <taxon>Cyanobacteriota</taxon>
        <taxon>Cyanophyceae</taxon>
        <taxon>Oscillatoriophycideae</taxon>
        <taxon>Oscillatoriales</taxon>
        <taxon>Sirenicapillariaceae</taxon>
        <taxon>Limnospira</taxon>
    </lineage>
</organism>
<reference evidence="1 2" key="1">
    <citation type="submission" date="2014-02" db="EMBL/GenBank/DDBJ databases">
        <authorList>
            <person name="Genoscope - CEA"/>
        </authorList>
    </citation>
    <scope>NUCLEOTIDE SEQUENCE [LARGE SCALE GENOMIC DNA]</scope>
    <source>
        <strain evidence="1 2">PCC 8005</strain>
    </source>
</reference>
<evidence type="ECO:0000313" key="1">
    <source>
        <dbReference type="EMBL" id="CDM95573.1"/>
    </source>
</evidence>
<accession>A0A9P1KHH5</accession>
<proteinExistence type="predicted"/>
<keyword evidence="2" id="KW-1185">Reference proteome</keyword>
<dbReference type="Proteomes" id="UP000032946">
    <property type="component" value="Chromosome"/>
</dbReference>
<gene>
    <name evidence="1" type="ORF">ARTHRO_30843</name>
</gene>
<dbReference type="EMBL" id="FO818640">
    <property type="protein sequence ID" value="CDM95573.1"/>
    <property type="molecule type" value="Genomic_DNA"/>
</dbReference>
<sequence>MSPEIDKSRLWQLAVMHILVILSTPPQNAEKKLVHRQQIHESE</sequence>
<name>A0A9P1KHH5_9CYAN</name>
<protein>
    <submittedName>
        <fullName evidence="1">Uncharacterized protein</fullName>
    </submittedName>
</protein>
<evidence type="ECO:0000313" key="2">
    <source>
        <dbReference type="Proteomes" id="UP000032946"/>
    </source>
</evidence>
<dbReference type="AlphaFoldDB" id="A0A9P1KHH5"/>